<dbReference type="Gene3D" id="3.20.20.140">
    <property type="entry name" value="Metal-dependent hydrolases"/>
    <property type="match status" value="1"/>
</dbReference>
<keyword evidence="6 8" id="KW-0368">Histidine biosynthesis</keyword>
<evidence type="ECO:0000256" key="2">
    <source>
        <dbReference type="ARBA" id="ARBA00009152"/>
    </source>
</evidence>
<dbReference type="InterPro" id="IPR010140">
    <property type="entry name" value="Histidinol_P_phosphatase_HisJ"/>
</dbReference>
<evidence type="ECO:0000256" key="6">
    <source>
        <dbReference type="ARBA" id="ARBA00023102"/>
    </source>
</evidence>
<protein>
    <recommendedName>
        <fullName evidence="3 8">Histidinol-phosphatase</fullName>
        <shortName evidence="8">HolPase</shortName>
        <ecNumber evidence="3 8">3.1.3.15</ecNumber>
    </recommendedName>
</protein>
<organism evidence="10 11">
    <name type="scientific">Deinococcus oregonensis</name>
    <dbReference type="NCBI Taxonomy" id="1805970"/>
    <lineage>
        <taxon>Bacteria</taxon>
        <taxon>Thermotogati</taxon>
        <taxon>Deinococcota</taxon>
        <taxon>Deinococci</taxon>
        <taxon>Deinococcales</taxon>
        <taxon>Deinococcaceae</taxon>
        <taxon>Deinococcus</taxon>
    </lineage>
</organism>
<comment type="caution">
    <text evidence="10">The sequence shown here is derived from an EMBL/GenBank/DDBJ whole genome shotgun (WGS) entry which is preliminary data.</text>
</comment>
<dbReference type="Proteomes" id="UP001589733">
    <property type="component" value="Unassembled WGS sequence"/>
</dbReference>
<evidence type="ECO:0000313" key="10">
    <source>
        <dbReference type="EMBL" id="MFB9995148.1"/>
    </source>
</evidence>
<dbReference type="NCBIfam" id="TIGR01856">
    <property type="entry name" value="hisJ_fam"/>
    <property type="match status" value="1"/>
</dbReference>
<reference evidence="10 11" key="1">
    <citation type="submission" date="2024-09" db="EMBL/GenBank/DDBJ databases">
        <authorList>
            <person name="Sun Q."/>
            <person name="Mori K."/>
        </authorList>
    </citation>
    <scope>NUCLEOTIDE SEQUENCE [LARGE SCALE GENOMIC DNA]</scope>
    <source>
        <strain evidence="10 11">JCM 13503</strain>
    </source>
</reference>
<comment type="similarity">
    <text evidence="2 8">Belongs to the PHP hydrolase family. HisK subfamily.</text>
</comment>
<keyword evidence="5 8" id="KW-0378">Hydrolase</keyword>
<evidence type="ECO:0000256" key="3">
    <source>
        <dbReference type="ARBA" id="ARBA00013085"/>
    </source>
</evidence>
<feature type="domain" description="PHP" evidence="9">
    <location>
        <begin position="4"/>
        <end position="196"/>
    </location>
</feature>
<dbReference type="PANTHER" id="PTHR21039:SF0">
    <property type="entry name" value="HISTIDINOL-PHOSPHATASE"/>
    <property type="match status" value="1"/>
</dbReference>
<keyword evidence="4 8" id="KW-0028">Amino-acid biosynthesis</keyword>
<comment type="pathway">
    <text evidence="1 8">Amino-acid biosynthesis; L-histidine biosynthesis; L-histidine from 5-phospho-alpha-D-ribose 1-diphosphate: step 8/9.</text>
</comment>
<dbReference type="Pfam" id="PF13263">
    <property type="entry name" value="PHP_C"/>
    <property type="match status" value="1"/>
</dbReference>
<sequence>MLVDYHTHHYRCGHAQGQLGAYVEAAIQAGLLEIGLSDHSPIYHLGSDPHPLPGTAMSEREFPAYLQDMHEVRERFRERIAVRLGVESDYVLGWDEHYRTLWNAMPLDYVIGSVHWLGTWSIFSPELPPGRSAEDVYEEYLRTTQAAARSGAYDIIGHLDCLKTRGHLPDLSITPLLEETVQVIAESGVTIELNTSGWRKELGAPYPREELLALCRHHGVPVTLGSDAHRPEDVGANFAEAAALLERVGYTSVMRFSERKRSELPLQ</sequence>
<comment type="catalytic activity">
    <reaction evidence="7 8">
        <text>L-histidinol phosphate + H2O = L-histidinol + phosphate</text>
        <dbReference type="Rhea" id="RHEA:14465"/>
        <dbReference type="ChEBI" id="CHEBI:15377"/>
        <dbReference type="ChEBI" id="CHEBI:43474"/>
        <dbReference type="ChEBI" id="CHEBI:57699"/>
        <dbReference type="ChEBI" id="CHEBI:57980"/>
        <dbReference type="EC" id="3.1.3.15"/>
    </reaction>
</comment>
<dbReference type="EMBL" id="JBHLYR010000081">
    <property type="protein sequence ID" value="MFB9995148.1"/>
    <property type="molecule type" value="Genomic_DNA"/>
</dbReference>
<dbReference type="RefSeq" id="WP_380016798.1">
    <property type="nucleotide sequence ID" value="NZ_JBHLYR010000081.1"/>
</dbReference>
<evidence type="ECO:0000256" key="8">
    <source>
        <dbReference type="RuleBase" id="RU366003"/>
    </source>
</evidence>
<dbReference type="Pfam" id="PF02811">
    <property type="entry name" value="PHP"/>
    <property type="match status" value="1"/>
</dbReference>
<dbReference type="EC" id="3.1.3.15" evidence="3 8"/>
<evidence type="ECO:0000256" key="7">
    <source>
        <dbReference type="ARBA" id="ARBA00049158"/>
    </source>
</evidence>
<evidence type="ECO:0000313" key="11">
    <source>
        <dbReference type="Proteomes" id="UP001589733"/>
    </source>
</evidence>
<evidence type="ECO:0000259" key="9">
    <source>
        <dbReference type="Pfam" id="PF02811"/>
    </source>
</evidence>
<name>A0ABV6B5W0_9DEIO</name>
<evidence type="ECO:0000256" key="4">
    <source>
        <dbReference type="ARBA" id="ARBA00022605"/>
    </source>
</evidence>
<accession>A0ABV6B5W0</accession>
<evidence type="ECO:0000256" key="1">
    <source>
        <dbReference type="ARBA" id="ARBA00004970"/>
    </source>
</evidence>
<gene>
    <name evidence="10" type="ORF">ACFFLM_24680</name>
</gene>
<dbReference type="InterPro" id="IPR004013">
    <property type="entry name" value="PHP_dom"/>
</dbReference>
<dbReference type="PANTHER" id="PTHR21039">
    <property type="entry name" value="HISTIDINOL PHOSPHATASE-RELATED"/>
    <property type="match status" value="1"/>
</dbReference>
<dbReference type="InterPro" id="IPR016195">
    <property type="entry name" value="Pol/histidinol_Pase-like"/>
</dbReference>
<dbReference type="SUPFAM" id="SSF89550">
    <property type="entry name" value="PHP domain-like"/>
    <property type="match status" value="1"/>
</dbReference>
<proteinExistence type="inferred from homology"/>
<dbReference type="NCBIfam" id="NF005596">
    <property type="entry name" value="PRK07328.1"/>
    <property type="match status" value="1"/>
</dbReference>
<dbReference type="CDD" id="cd12110">
    <property type="entry name" value="PHP_HisPPase_Hisj_like"/>
    <property type="match status" value="1"/>
</dbReference>
<keyword evidence="11" id="KW-1185">Reference proteome</keyword>
<evidence type="ECO:0000256" key="5">
    <source>
        <dbReference type="ARBA" id="ARBA00022801"/>
    </source>
</evidence>